<name>A0A840Z2H3_9SPHN</name>
<protein>
    <submittedName>
        <fullName evidence="2">Uncharacterized protein</fullName>
    </submittedName>
</protein>
<feature type="compositionally biased region" description="Basic residues" evidence="1">
    <location>
        <begin position="69"/>
        <end position="79"/>
    </location>
</feature>
<evidence type="ECO:0000313" key="2">
    <source>
        <dbReference type="EMBL" id="MBB5720341.1"/>
    </source>
</evidence>
<proteinExistence type="predicted"/>
<gene>
    <name evidence="2" type="ORF">FHR23_003307</name>
</gene>
<feature type="region of interest" description="Disordered" evidence="1">
    <location>
        <begin position="50"/>
        <end position="88"/>
    </location>
</feature>
<sequence>MQRHGDYSRTMRHSLANIASLRRSMVPHRIFRATSSRSIECAPLHAGNQRAGCHSSNRSGGACKAAPGARHRPSLRSRAKRPEATGAYSQAPWNIDGLNIPYCPDRRGPRPMRCRRPEIAERYDFRIPRQVHRPGYSDTGRNAKSRERQQPFFCPLTISSSGKAFGPPGLCKEPSATGKTPDRPVMFPLFRFSARWCPGANACSRTHRLDTAGFAKAPIDDTIPPLRESSSRGSSVRNC</sequence>
<organism evidence="2 3">
    <name type="scientific">Stakelama sediminis</name>
    <dbReference type="NCBI Taxonomy" id="463200"/>
    <lineage>
        <taxon>Bacteria</taxon>
        <taxon>Pseudomonadati</taxon>
        <taxon>Pseudomonadota</taxon>
        <taxon>Alphaproteobacteria</taxon>
        <taxon>Sphingomonadales</taxon>
        <taxon>Sphingomonadaceae</taxon>
        <taxon>Stakelama</taxon>
    </lineage>
</organism>
<evidence type="ECO:0000313" key="3">
    <source>
        <dbReference type="Proteomes" id="UP000554342"/>
    </source>
</evidence>
<evidence type="ECO:0000256" key="1">
    <source>
        <dbReference type="SAM" id="MobiDB-lite"/>
    </source>
</evidence>
<keyword evidence="3" id="KW-1185">Reference proteome</keyword>
<accession>A0A840Z2H3</accession>
<feature type="region of interest" description="Disordered" evidence="1">
    <location>
        <begin position="217"/>
        <end position="239"/>
    </location>
</feature>
<reference evidence="2 3" key="1">
    <citation type="submission" date="2020-08" db="EMBL/GenBank/DDBJ databases">
        <title>Genomic Encyclopedia of Type Strains, Phase IV (KMG-IV): sequencing the most valuable type-strain genomes for metagenomic binning, comparative biology and taxonomic classification.</title>
        <authorList>
            <person name="Goeker M."/>
        </authorList>
    </citation>
    <scope>NUCLEOTIDE SEQUENCE [LARGE SCALE GENOMIC DNA]</scope>
    <source>
        <strain evidence="2 3">DSM 27203</strain>
    </source>
</reference>
<dbReference type="AlphaFoldDB" id="A0A840Z2H3"/>
<dbReference type="EMBL" id="JACIJI010000014">
    <property type="protein sequence ID" value="MBB5720341.1"/>
    <property type="molecule type" value="Genomic_DNA"/>
</dbReference>
<dbReference type="Proteomes" id="UP000554342">
    <property type="component" value="Unassembled WGS sequence"/>
</dbReference>
<comment type="caution">
    <text evidence="2">The sequence shown here is derived from an EMBL/GenBank/DDBJ whole genome shotgun (WGS) entry which is preliminary data.</text>
</comment>